<keyword evidence="3" id="KW-1185">Reference proteome</keyword>
<dbReference type="EMBL" id="WHJG01000011">
    <property type="protein sequence ID" value="NHZ80199.1"/>
    <property type="molecule type" value="Genomic_DNA"/>
</dbReference>
<proteinExistence type="predicted"/>
<protein>
    <submittedName>
        <fullName evidence="2">Uncharacterized protein</fullName>
    </submittedName>
</protein>
<comment type="caution">
    <text evidence="2">The sequence shown here is derived from an EMBL/GenBank/DDBJ whole genome shotgun (WGS) entry which is preliminary data.</text>
</comment>
<organism evidence="2 3">
    <name type="scientific">Massilia frigida</name>
    <dbReference type="NCBI Taxonomy" id="2609281"/>
    <lineage>
        <taxon>Bacteria</taxon>
        <taxon>Pseudomonadati</taxon>
        <taxon>Pseudomonadota</taxon>
        <taxon>Betaproteobacteria</taxon>
        <taxon>Burkholderiales</taxon>
        <taxon>Oxalobacteraceae</taxon>
        <taxon>Telluria group</taxon>
        <taxon>Massilia</taxon>
    </lineage>
</organism>
<evidence type="ECO:0000313" key="2">
    <source>
        <dbReference type="EMBL" id="NHZ80199.1"/>
    </source>
</evidence>
<dbReference type="Proteomes" id="UP000621455">
    <property type="component" value="Unassembled WGS sequence"/>
</dbReference>
<reference evidence="2 3" key="1">
    <citation type="submission" date="2019-10" db="EMBL/GenBank/DDBJ databases">
        <title>Taxonomy of Antarctic Massilia spp.: description of Massilia rubra sp. nov., Massilia aquatica sp. nov., Massilia mucilaginosa sp. nov., Massilia frigida sp. nov. isolated from streams, lakes and regoliths.</title>
        <authorList>
            <person name="Holochova P."/>
            <person name="Sedlacek I."/>
            <person name="Kralova S."/>
            <person name="Maslanova I."/>
            <person name="Busse H.-J."/>
            <person name="Stankova E."/>
            <person name="Vrbovska V."/>
            <person name="Kovarovic V."/>
            <person name="Bartak M."/>
            <person name="Svec P."/>
            <person name="Pantucek R."/>
        </authorList>
    </citation>
    <scope>NUCLEOTIDE SEQUENCE [LARGE SCALE GENOMIC DNA]</scope>
    <source>
        <strain evidence="2 3">CCM 8695</strain>
    </source>
</reference>
<gene>
    <name evidence="2" type="ORF">F2P44_13070</name>
</gene>
<sequence>MRIFRHGGSERMRGLRHGHRFWRGCRLKRLFDRRRAWLFRLRRQDDQRRHRFRRGRNPARRRRCVIRRRFGSRQGHHSRWCRLECRPGRRHRFDLRAHRQGMHGIVDLAFRIKPEAGADQRRQGRHTAAPGHRRADPAACGHSLLSRDARQHRRAVRVRLRRCRRRRLGGGWRRHRRRLVFRQQARFYPPRAFLLM</sequence>
<name>A0ABX0N4L5_9BURK</name>
<evidence type="ECO:0000313" key="3">
    <source>
        <dbReference type="Proteomes" id="UP000621455"/>
    </source>
</evidence>
<evidence type="ECO:0000256" key="1">
    <source>
        <dbReference type="SAM" id="MobiDB-lite"/>
    </source>
</evidence>
<feature type="region of interest" description="Disordered" evidence="1">
    <location>
        <begin position="116"/>
        <end position="147"/>
    </location>
</feature>
<accession>A0ABX0N4L5</accession>